<dbReference type="Gene3D" id="3.40.50.1580">
    <property type="entry name" value="Nucleoside phosphorylase domain"/>
    <property type="match status" value="1"/>
</dbReference>
<evidence type="ECO:0000313" key="1">
    <source>
        <dbReference type="EMBL" id="CAH3168794.1"/>
    </source>
</evidence>
<sequence>MDTSQVTITSSGVCVDCNNPPQVSVALLKKSDLPSLSKPWDDIELPVDMLLLTVSDCEFLSCIAYLNPGYYKSYHQNFGYVYLGKMGEVDCMKVAVMACFVGSAGPDDSFIAVKNAVLALRPKCVFSVGFCSGLNYRKVKLGDVVISGEYLTERRSTGIPLSSPIATVIKRAADGWRPPLIDPEKMEVQVHTGGVFLSGTEELNNVERHKELVERFPEAIAIVTESEGERPFAGISQNTCSFELWWSMSN</sequence>
<organism evidence="1 2">
    <name type="scientific">Porites evermanni</name>
    <dbReference type="NCBI Taxonomy" id="104178"/>
    <lineage>
        <taxon>Eukaryota</taxon>
        <taxon>Metazoa</taxon>
        <taxon>Cnidaria</taxon>
        <taxon>Anthozoa</taxon>
        <taxon>Hexacorallia</taxon>
        <taxon>Scleractinia</taxon>
        <taxon>Fungiina</taxon>
        <taxon>Poritidae</taxon>
        <taxon>Porites</taxon>
    </lineage>
</organism>
<evidence type="ECO:0008006" key="3">
    <source>
        <dbReference type="Google" id="ProtNLM"/>
    </source>
</evidence>
<dbReference type="InterPro" id="IPR035994">
    <property type="entry name" value="Nucleoside_phosphorylase_sf"/>
</dbReference>
<reference evidence="1 2" key="1">
    <citation type="submission" date="2022-05" db="EMBL/GenBank/DDBJ databases">
        <authorList>
            <consortium name="Genoscope - CEA"/>
            <person name="William W."/>
        </authorList>
    </citation>
    <scope>NUCLEOTIDE SEQUENCE [LARGE SCALE GENOMIC DNA]</scope>
</reference>
<accession>A0ABN8QVJ8</accession>
<name>A0ABN8QVJ8_9CNID</name>
<keyword evidence="2" id="KW-1185">Reference proteome</keyword>
<gene>
    <name evidence="1" type="ORF">PEVE_00006639</name>
</gene>
<proteinExistence type="predicted"/>
<comment type="caution">
    <text evidence="1">The sequence shown here is derived from an EMBL/GenBank/DDBJ whole genome shotgun (WGS) entry which is preliminary data.</text>
</comment>
<dbReference type="Proteomes" id="UP001159427">
    <property type="component" value="Unassembled WGS sequence"/>
</dbReference>
<dbReference type="EMBL" id="CALNXI010001431">
    <property type="protein sequence ID" value="CAH3168794.1"/>
    <property type="molecule type" value="Genomic_DNA"/>
</dbReference>
<protein>
    <recommendedName>
        <fullName evidence="3">Nucleoside phosphorylase domain-containing protein</fullName>
    </recommendedName>
</protein>
<evidence type="ECO:0000313" key="2">
    <source>
        <dbReference type="Proteomes" id="UP001159427"/>
    </source>
</evidence>
<dbReference type="SUPFAM" id="SSF53167">
    <property type="entry name" value="Purine and uridine phosphorylases"/>
    <property type="match status" value="1"/>
</dbReference>